<dbReference type="GO" id="GO:0006284">
    <property type="term" value="P:base-excision repair"/>
    <property type="evidence" value="ECO:0007669"/>
    <property type="project" value="InterPro"/>
</dbReference>
<evidence type="ECO:0000256" key="15">
    <source>
        <dbReference type="HAMAP-Rule" id="MF_00103"/>
    </source>
</evidence>
<comment type="cofactor">
    <cofactor evidence="15">
        <name>Zn(2+)</name>
        <dbReference type="ChEBI" id="CHEBI:29105"/>
    </cofactor>
    <text evidence="15">Binds 1 zinc ion per subunit.</text>
</comment>
<evidence type="ECO:0000256" key="12">
    <source>
        <dbReference type="ARBA" id="ARBA00023268"/>
    </source>
</evidence>
<dbReference type="SMART" id="SM01232">
    <property type="entry name" value="H2TH"/>
    <property type="match status" value="1"/>
</dbReference>
<reference evidence="18 19" key="1">
    <citation type="submission" date="2018-08" db="EMBL/GenBank/DDBJ databases">
        <title>Meiothermus roseus NBRC 110900 genome sequencing project.</title>
        <authorList>
            <person name="Da Costa M.S."/>
            <person name="Albuquerque L."/>
            <person name="Raposo P."/>
            <person name="Froufe H.J.C."/>
            <person name="Barroso C.S."/>
            <person name="Egas C."/>
        </authorList>
    </citation>
    <scope>NUCLEOTIDE SEQUENCE [LARGE SCALE GENOMIC DNA]</scope>
    <source>
        <strain evidence="18 19">NBRC 110900</strain>
    </source>
</reference>
<dbReference type="GO" id="GO:0140078">
    <property type="term" value="F:class I DNA-(apurinic or apyrimidinic site) endonuclease activity"/>
    <property type="evidence" value="ECO:0007669"/>
    <property type="project" value="UniProtKB-EC"/>
</dbReference>
<dbReference type="Pfam" id="PF06827">
    <property type="entry name" value="zf-FPG_IleRS"/>
    <property type="match status" value="1"/>
</dbReference>
<comment type="similarity">
    <text evidence="2 15">Belongs to the FPG family.</text>
</comment>
<dbReference type="Pfam" id="PF06831">
    <property type="entry name" value="H2TH"/>
    <property type="match status" value="1"/>
</dbReference>
<protein>
    <recommendedName>
        <fullName evidence="15">Formamidopyrimidine-DNA glycosylase</fullName>
        <shortName evidence="15">Fapy-DNA glycosylase</shortName>
        <ecNumber evidence="15">3.2.2.23</ecNumber>
    </recommendedName>
    <alternativeName>
        <fullName evidence="15">DNA-(apurinic or apyrimidinic site) lyase MutM</fullName>
        <shortName evidence="15">AP lyase MutM</shortName>
        <ecNumber evidence="15">4.2.99.18</ecNumber>
    </alternativeName>
</protein>
<dbReference type="NCBIfam" id="TIGR00577">
    <property type="entry name" value="fpg"/>
    <property type="match status" value="1"/>
</dbReference>
<dbReference type="NCBIfam" id="NF002211">
    <property type="entry name" value="PRK01103.1"/>
    <property type="match status" value="1"/>
</dbReference>
<keyword evidence="5 15" id="KW-0227">DNA damage</keyword>
<evidence type="ECO:0000259" key="17">
    <source>
        <dbReference type="PROSITE" id="PS51068"/>
    </source>
</evidence>
<keyword evidence="6 15" id="KW-0863">Zinc-finger</keyword>
<evidence type="ECO:0000256" key="14">
    <source>
        <dbReference type="ARBA" id="ARBA00044632"/>
    </source>
</evidence>
<organism evidence="18 19">
    <name type="scientific">Calidithermus roseus</name>
    <dbReference type="NCBI Taxonomy" id="1644118"/>
    <lineage>
        <taxon>Bacteria</taxon>
        <taxon>Thermotogati</taxon>
        <taxon>Deinococcota</taxon>
        <taxon>Deinococci</taxon>
        <taxon>Thermales</taxon>
        <taxon>Thermaceae</taxon>
        <taxon>Calidithermus</taxon>
    </lineage>
</organism>
<comment type="catalytic activity">
    <reaction evidence="1 15">
        <text>Hydrolysis of DNA containing ring-opened 7-methylguanine residues, releasing 2,6-diamino-4-hydroxy-5-(N-methyl)formamidopyrimidine.</text>
        <dbReference type="EC" id="3.2.2.23"/>
    </reaction>
</comment>
<evidence type="ECO:0000256" key="9">
    <source>
        <dbReference type="ARBA" id="ARBA00023125"/>
    </source>
</evidence>
<evidence type="ECO:0000256" key="7">
    <source>
        <dbReference type="ARBA" id="ARBA00022801"/>
    </source>
</evidence>
<keyword evidence="19" id="KW-1185">Reference proteome</keyword>
<dbReference type="FunFam" id="1.10.8.50:FF:000003">
    <property type="entry name" value="Formamidopyrimidine-DNA glycosylase"/>
    <property type="match status" value="1"/>
</dbReference>
<keyword evidence="9 15" id="KW-0238">DNA-binding</keyword>
<dbReference type="InterPro" id="IPR010663">
    <property type="entry name" value="Znf_FPG/IleRS"/>
</dbReference>
<dbReference type="SUPFAM" id="SSF46946">
    <property type="entry name" value="S13-like H2TH domain"/>
    <property type="match status" value="1"/>
</dbReference>
<keyword evidence="4 15" id="KW-0479">Metal-binding</keyword>
<dbReference type="CDD" id="cd08966">
    <property type="entry name" value="EcFpg-like_N"/>
    <property type="match status" value="1"/>
</dbReference>
<dbReference type="InterPro" id="IPR000214">
    <property type="entry name" value="Znf_DNA_glyclase/AP_lyase"/>
</dbReference>
<dbReference type="Gene3D" id="3.20.190.10">
    <property type="entry name" value="MutM-like, N-terminal"/>
    <property type="match status" value="1"/>
</dbReference>
<dbReference type="InterPro" id="IPR015886">
    <property type="entry name" value="H2TH_FPG"/>
</dbReference>
<dbReference type="OrthoDB" id="9800855at2"/>
<accession>A0A399ESH3</accession>
<dbReference type="GO" id="GO:0003684">
    <property type="term" value="F:damaged DNA binding"/>
    <property type="evidence" value="ECO:0007669"/>
    <property type="project" value="InterPro"/>
</dbReference>
<keyword evidence="12 15" id="KW-0511">Multifunctional enzyme</keyword>
<evidence type="ECO:0000256" key="2">
    <source>
        <dbReference type="ARBA" id="ARBA00009409"/>
    </source>
</evidence>
<evidence type="ECO:0000256" key="13">
    <source>
        <dbReference type="ARBA" id="ARBA00023295"/>
    </source>
</evidence>
<feature type="binding site" evidence="15">
    <location>
        <position position="100"/>
    </location>
    <ligand>
        <name>DNA</name>
        <dbReference type="ChEBI" id="CHEBI:16991"/>
    </ligand>
</feature>
<dbReference type="GO" id="GO:0008270">
    <property type="term" value="F:zinc ion binding"/>
    <property type="evidence" value="ECO:0007669"/>
    <property type="project" value="UniProtKB-UniRule"/>
</dbReference>
<dbReference type="Gene3D" id="1.10.8.50">
    <property type="match status" value="1"/>
</dbReference>
<evidence type="ECO:0000256" key="11">
    <source>
        <dbReference type="ARBA" id="ARBA00023239"/>
    </source>
</evidence>
<feature type="domain" description="Formamidopyrimidine-DNA glycosylase catalytic" evidence="17">
    <location>
        <begin position="2"/>
        <end position="103"/>
    </location>
</feature>
<evidence type="ECO:0000313" key="18">
    <source>
        <dbReference type="EMBL" id="RIH86755.1"/>
    </source>
</evidence>
<evidence type="ECO:0000256" key="10">
    <source>
        <dbReference type="ARBA" id="ARBA00023204"/>
    </source>
</evidence>
<feature type="active site" description="Proton donor; for delta-elimination activity" evidence="15">
    <location>
        <position position="256"/>
    </location>
</feature>
<feature type="domain" description="FPG-type" evidence="16">
    <location>
        <begin position="230"/>
        <end position="266"/>
    </location>
</feature>
<dbReference type="HAMAP" id="MF_00103">
    <property type="entry name" value="Fapy_DNA_glycosyl"/>
    <property type="match status" value="1"/>
</dbReference>
<feature type="active site" description="Schiff-base intermediate with DNA" evidence="15">
    <location>
        <position position="2"/>
    </location>
</feature>
<dbReference type="InterPro" id="IPR020629">
    <property type="entry name" value="FPG_Glyclase"/>
</dbReference>
<keyword evidence="8 15" id="KW-0862">Zinc</keyword>
<feature type="active site" description="Proton donor; for beta-elimination activity" evidence="15">
    <location>
        <position position="53"/>
    </location>
</feature>
<dbReference type="PANTHER" id="PTHR22993:SF9">
    <property type="entry name" value="FORMAMIDOPYRIMIDINE-DNA GLYCOSYLASE"/>
    <property type="match status" value="1"/>
</dbReference>
<dbReference type="PROSITE" id="PS51066">
    <property type="entry name" value="ZF_FPG_2"/>
    <property type="match status" value="1"/>
</dbReference>
<evidence type="ECO:0000256" key="8">
    <source>
        <dbReference type="ARBA" id="ARBA00022833"/>
    </source>
</evidence>
<evidence type="ECO:0000256" key="4">
    <source>
        <dbReference type="ARBA" id="ARBA00022723"/>
    </source>
</evidence>
<comment type="catalytic activity">
    <reaction evidence="14 15">
        <text>2'-deoxyribonucleotide-(2'-deoxyribose 5'-phosphate)-2'-deoxyribonucleotide-DNA = a 3'-end 2'-deoxyribonucleotide-(2,3-dehydro-2,3-deoxyribose 5'-phosphate)-DNA + a 5'-end 5'-phospho-2'-deoxyribonucleoside-DNA + H(+)</text>
        <dbReference type="Rhea" id="RHEA:66592"/>
        <dbReference type="Rhea" id="RHEA-COMP:13180"/>
        <dbReference type="Rhea" id="RHEA-COMP:16897"/>
        <dbReference type="Rhea" id="RHEA-COMP:17067"/>
        <dbReference type="ChEBI" id="CHEBI:15378"/>
        <dbReference type="ChEBI" id="CHEBI:136412"/>
        <dbReference type="ChEBI" id="CHEBI:157695"/>
        <dbReference type="ChEBI" id="CHEBI:167181"/>
        <dbReference type="EC" id="4.2.99.18"/>
    </reaction>
</comment>
<keyword evidence="10 15" id="KW-0234">DNA repair</keyword>
<dbReference type="SUPFAM" id="SSF81624">
    <property type="entry name" value="N-terminal domain of MutM-like DNA repair proteins"/>
    <property type="match status" value="1"/>
</dbReference>
<evidence type="ECO:0000256" key="5">
    <source>
        <dbReference type="ARBA" id="ARBA00022763"/>
    </source>
</evidence>
<dbReference type="SUPFAM" id="SSF57716">
    <property type="entry name" value="Glucocorticoid receptor-like (DNA-binding domain)"/>
    <property type="match status" value="1"/>
</dbReference>
<dbReference type="AlphaFoldDB" id="A0A399ESH3"/>
<dbReference type="InterPro" id="IPR012319">
    <property type="entry name" value="FPG_cat"/>
</dbReference>
<evidence type="ECO:0000256" key="3">
    <source>
        <dbReference type="ARBA" id="ARBA00011245"/>
    </source>
</evidence>
<comment type="caution">
    <text evidence="15">Lacks conserved residue(s) required for the propagation of feature annotation.</text>
</comment>
<comment type="subunit">
    <text evidence="3 15">Monomer.</text>
</comment>
<feature type="binding site" evidence="15">
    <location>
        <position position="82"/>
    </location>
    <ligand>
        <name>DNA</name>
        <dbReference type="ChEBI" id="CHEBI:16991"/>
    </ligand>
</feature>
<sequence length="266" mass="30108">MPELPEVETTRRLLEPHLLGRTLLRLEHADPQRYRRTELAEGRKVLSSHRRGKFILLGLEGGLEAVIHLGMTGGFRFAPHRHTRLTLHLGEGHLYYVDPRRFGRWWVVEAGDYREIGLLRRMGPEPLSEDFELERFRRALSRTQRKIKEVLLGQEAVAGVGNIYADESLWLSRIHPERPASSLEPEAVERLYAAIREVMARAVSAGGSTLSDASYQQPDGRPGYFQLEHNAYDRAGLPCNTPGCTGQIARIVVGGRGTHFCPECQR</sequence>
<dbReference type="EMBL" id="QWLA01000026">
    <property type="protein sequence ID" value="RIH86755.1"/>
    <property type="molecule type" value="Genomic_DNA"/>
</dbReference>
<feature type="active site" description="Proton donor" evidence="15">
    <location>
        <position position="3"/>
    </location>
</feature>
<dbReference type="Proteomes" id="UP000265341">
    <property type="component" value="Unassembled WGS sequence"/>
</dbReference>
<dbReference type="RefSeq" id="WP_119277200.1">
    <property type="nucleotide sequence ID" value="NZ_QWLA01000026.1"/>
</dbReference>
<dbReference type="EC" id="4.2.99.18" evidence="15"/>
<comment type="function">
    <text evidence="15">Involved in base excision repair of DNA damaged by oxidation or by mutagenic agents. Acts as DNA glycosylase that recognizes and removes damaged bases. Has a preference for oxidized purines, such as 7,8-dihydro-8-oxoguanine (8-oxoG). Has AP (apurinic/apyrimidinic) lyase activity and introduces nicks in the DNA strand. Cleaves the DNA backbone by beta-delta elimination to generate a single-strand break at the site of the removed base with both 3'- and 5'-phosphates.</text>
</comment>
<dbReference type="NCBIfam" id="NF011386">
    <property type="entry name" value="PRK14811.1"/>
    <property type="match status" value="1"/>
</dbReference>
<gene>
    <name evidence="15 18" type="primary">mutM</name>
    <name evidence="15" type="synonym">fpg</name>
    <name evidence="18" type="ORF">Mrose_01602</name>
</gene>
<keyword evidence="13 15" id="KW-0326">Glycosidase</keyword>
<name>A0A399ESH3_9DEIN</name>
<evidence type="ECO:0000313" key="19">
    <source>
        <dbReference type="Proteomes" id="UP000265341"/>
    </source>
</evidence>
<dbReference type="InterPro" id="IPR010979">
    <property type="entry name" value="Ribosomal_uS13-like_H2TH"/>
</dbReference>
<evidence type="ECO:0000256" key="1">
    <source>
        <dbReference type="ARBA" id="ARBA00001668"/>
    </source>
</evidence>
<evidence type="ECO:0000256" key="6">
    <source>
        <dbReference type="ARBA" id="ARBA00022771"/>
    </source>
</evidence>
<comment type="caution">
    <text evidence="18">The sequence shown here is derived from an EMBL/GenBank/DDBJ whole genome shotgun (WGS) entry which is preliminary data.</text>
</comment>
<keyword evidence="7 15" id="KW-0378">Hydrolase</keyword>
<proteinExistence type="inferred from homology"/>
<dbReference type="GO" id="GO:0034039">
    <property type="term" value="F:8-oxo-7,8-dihydroguanine DNA N-glycosylase activity"/>
    <property type="evidence" value="ECO:0007669"/>
    <property type="project" value="TreeGrafter"/>
</dbReference>
<dbReference type="PROSITE" id="PS51068">
    <property type="entry name" value="FPG_CAT"/>
    <property type="match status" value="1"/>
</dbReference>
<evidence type="ECO:0000259" key="16">
    <source>
        <dbReference type="PROSITE" id="PS51066"/>
    </source>
</evidence>
<dbReference type="SMART" id="SM00898">
    <property type="entry name" value="Fapy_DNA_glyco"/>
    <property type="match status" value="1"/>
</dbReference>
<keyword evidence="11 15" id="KW-0456">Lyase</keyword>
<dbReference type="PANTHER" id="PTHR22993">
    <property type="entry name" value="FORMAMIDOPYRIMIDINE-DNA GLYCOSYLASE"/>
    <property type="match status" value="1"/>
</dbReference>
<dbReference type="InterPro" id="IPR035937">
    <property type="entry name" value="FPG_N"/>
</dbReference>
<dbReference type="EC" id="3.2.2.23" evidence="15"/>
<dbReference type="Pfam" id="PF01149">
    <property type="entry name" value="Fapy_DNA_glyco"/>
    <property type="match status" value="1"/>
</dbReference>